<keyword evidence="1" id="KW-1133">Transmembrane helix</keyword>
<dbReference type="InterPro" id="IPR045531">
    <property type="entry name" value="DUF6468"/>
</dbReference>
<evidence type="ECO:0000313" key="4">
    <source>
        <dbReference type="Proteomes" id="UP000602745"/>
    </source>
</evidence>
<proteinExistence type="predicted"/>
<dbReference type="RefSeq" id="WP_188409365.1">
    <property type="nucleotide sequence ID" value="NZ_BMCP01000002.1"/>
</dbReference>
<dbReference type="AlphaFoldDB" id="A0A8J2VSL3"/>
<evidence type="ECO:0000259" key="2">
    <source>
        <dbReference type="Pfam" id="PF20072"/>
    </source>
</evidence>
<feature type="domain" description="DUF6468" evidence="2">
    <location>
        <begin position="34"/>
        <end position="109"/>
    </location>
</feature>
<reference evidence="3" key="1">
    <citation type="journal article" date="2014" name="Int. J. Syst. Evol. Microbiol.">
        <title>Complete genome sequence of Corynebacterium casei LMG S-19264T (=DSM 44701T), isolated from a smear-ripened cheese.</title>
        <authorList>
            <consortium name="US DOE Joint Genome Institute (JGI-PGF)"/>
            <person name="Walter F."/>
            <person name="Albersmeier A."/>
            <person name="Kalinowski J."/>
            <person name="Ruckert C."/>
        </authorList>
    </citation>
    <scope>NUCLEOTIDE SEQUENCE</scope>
    <source>
        <strain evidence="3">CCM 7684</strain>
    </source>
</reference>
<comment type="caution">
    <text evidence="3">The sequence shown here is derived from an EMBL/GenBank/DDBJ whole genome shotgun (WGS) entry which is preliminary data.</text>
</comment>
<gene>
    <name evidence="3" type="ORF">GCM10007276_17510</name>
</gene>
<name>A0A8J2VSL3_9RHOB</name>
<dbReference type="Pfam" id="PF20072">
    <property type="entry name" value="DUF6468"/>
    <property type="match status" value="1"/>
</dbReference>
<reference evidence="3" key="2">
    <citation type="submission" date="2020-09" db="EMBL/GenBank/DDBJ databases">
        <authorList>
            <person name="Sun Q."/>
            <person name="Sedlacek I."/>
        </authorList>
    </citation>
    <scope>NUCLEOTIDE SEQUENCE</scope>
    <source>
        <strain evidence="3">CCM 7684</strain>
    </source>
</reference>
<dbReference type="EMBL" id="BMCP01000002">
    <property type="protein sequence ID" value="GGE40657.1"/>
    <property type="molecule type" value="Genomic_DNA"/>
</dbReference>
<protein>
    <recommendedName>
        <fullName evidence="2">DUF6468 domain-containing protein</fullName>
    </recommendedName>
</protein>
<accession>A0A8J2VSL3</accession>
<dbReference type="Proteomes" id="UP000602745">
    <property type="component" value="Unassembled WGS sequence"/>
</dbReference>
<sequence length="165" mass="17397">MNNGFALMIEGTVAILLVTTIGYCFVLNRKLVRLRTDETALRATIAELVTATDIAERAIAGFKVAIRDCDVTLAERLRVAERVSVDMADQIASGQDVLKRIAMITEAARPASVAEAFVAEDCADDAAPAVEARPAPQQSKAAAAALAAQALAMRARERRAASAAA</sequence>
<keyword evidence="4" id="KW-1185">Reference proteome</keyword>
<feature type="transmembrane region" description="Helical" evidence="1">
    <location>
        <begin position="6"/>
        <end position="26"/>
    </location>
</feature>
<evidence type="ECO:0000313" key="3">
    <source>
        <dbReference type="EMBL" id="GGE40657.1"/>
    </source>
</evidence>
<evidence type="ECO:0000256" key="1">
    <source>
        <dbReference type="SAM" id="Phobius"/>
    </source>
</evidence>
<organism evidence="3 4">
    <name type="scientific">Agaricicola taiwanensis</name>
    <dbReference type="NCBI Taxonomy" id="591372"/>
    <lineage>
        <taxon>Bacteria</taxon>
        <taxon>Pseudomonadati</taxon>
        <taxon>Pseudomonadota</taxon>
        <taxon>Alphaproteobacteria</taxon>
        <taxon>Rhodobacterales</taxon>
        <taxon>Paracoccaceae</taxon>
        <taxon>Agaricicola</taxon>
    </lineage>
</organism>
<keyword evidence="1" id="KW-0812">Transmembrane</keyword>
<keyword evidence="1" id="KW-0472">Membrane</keyword>